<evidence type="ECO:0000313" key="4">
    <source>
        <dbReference type="Proteomes" id="UP001519460"/>
    </source>
</evidence>
<keyword evidence="2" id="KW-0812">Transmembrane</keyword>
<evidence type="ECO:0000313" key="3">
    <source>
        <dbReference type="EMBL" id="KAK7489138.1"/>
    </source>
</evidence>
<keyword evidence="4" id="KW-1185">Reference proteome</keyword>
<reference evidence="3 4" key="1">
    <citation type="journal article" date="2023" name="Sci. Data">
        <title>Genome assembly of the Korean intertidal mud-creeper Batillaria attramentaria.</title>
        <authorList>
            <person name="Patra A.K."/>
            <person name="Ho P.T."/>
            <person name="Jun S."/>
            <person name="Lee S.J."/>
            <person name="Kim Y."/>
            <person name="Won Y.J."/>
        </authorList>
    </citation>
    <scope>NUCLEOTIDE SEQUENCE [LARGE SCALE GENOMIC DNA]</scope>
    <source>
        <strain evidence="3">Wonlab-2016</strain>
    </source>
</reference>
<feature type="region of interest" description="Disordered" evidence="1">
    <location>
        <begin position="1"/>
        <end position="21"/>
    </location>
</feature>
<feature type="transmembrane region" description="Helical" evidence="2">
    <location>
        <begin position="27"/>
        <end position="48"/>
    </location>
</feature>
<evidence type="ECO:0008006" key="5">
    <source>
        <dbReference type="Google" id="ProtNLM"/>
    </source>
</evidence>
<comment type="caution">
    <text evidence="3">The sequence shown here is derived from an EMBL/GenBank/DDBJ whole genome shotgun (WGS) entry which is preliminary data.</text>
</comment>
<feature type="region of interest" description="Disordered" evidence="1">
    <location>
        <begin position="566"/>
        <end position="586"/>
    </location>
</feature>
<evidence type="ECO:0000256" key="1">
    <source>
        <dbReference type="SAM" id="MobiDB-lite"/>
    </source>
</evidence>
<name>A0ABD0KQ70_9CAEN</name>
<gene>
    <name evidence="3" type="ORF">BaRGS_00019652</name>
</gene>
<feature type="transmembrane region" description="Helical" evidence="2">
    <location>
        <begin position="534"/>
        <end position="558"/>
    </location>
</feature>
<keyword evidence="2" id="KW-1133">Transmembrane helix</keyword>
<keyword evidence="2" id="KW-0472">Membrane</keyword>
<dbReference type="Proteomes" id="UP001519460">
    <property type="component" value="Unassembled WGS sequence"/>
</dbReference>
<dbReference type="EMBL" id="JACVVK020000142">
    <property type="protein sequence ID" value="KAK7489138.1"/>
    <property type="molecule type" value="Genomic_DNA"/>
</dbReference>
<proteinExistence type="predicted"/>
<feature type="non-terminal residue" evidence="3">
    <location>
        <position position="1"/>
    </location>
</feature>
<accession>A0ABD0KQ70</accession>
<organism evidence="3 4">
    <name type="scientific">Batillaria attramentaria</name>
    <dbReference type="NCBI Taxonomy" id="370345"/>
    <lineage>
        <taxon>Eukaryota</taxon>
        <taxon>Metazoa</taxon>
        <taxon>Spiralia</taxon>
        <taxon>Lophotrochozoa</taxon>
        <taxon>Mollusca</taxon>
        <taxon>Gastropoda</taxon>
        <taxon>Caenogastropoda</taxon>
        <taxon>Sorbeoconcha</taxon>
        <taxon>Cerithioidea</taxon>
        <taxon>Batillariidae</taxon>
        <taxon>Batillaria</taxon>
    </lineage>
</organism>
<evidence type="ECO:0000256" key="2">
    <source>
        <dbReference type="SAM" id="Phobius"/>
    </source>
</evidence>
<dbReference type="AlphaFoldDB" id="A0ABD0KQ70"/>
<protein>
    <recommendedName>
        <fullName evidence="5">TNFR-Cys domain-containing protein</fullName>
    </recommendedName>
</protein>
<sequence length="674" mass="72428">YARKLARVVSPPGDNRDSNASNHLSTAAVLGIVAAAVVVSVAAFLAVLKRRAIMQTLWPAAPEQAGGGGEEEVHQPLPVGVPEEAPSPQQETVAGRCGNQQLALLAGSSHSDNMEPKTVHASANPFTTMRSSTTDVVSSTLLYTDVLPHQVCPPDIMSDPPPDQGIALLLGTTRQHDPTSRLPVYVILIGVNRCMFQSVRPDSTTLLLDCRRDDPTARPYFSTAGICYSDRSRSLYVSVGTTPQHDPTSRLPSGRPDSTTLLLDCRYYVTPIGVSRCMFQSVRPHSTTLLLDCRSPLTSEIVYAPTKAADNQTRRTPFLDSRDRELTERTSQAKCNIMAAAITGVKKVSVTVLSLFLSVCLIVSTSQAASTSTCQPDHYLDHGTNNCEHCCDICCQAEHRRTKEECQRLCPDRMAVCQSTGIPGTSDLIRMFERATSFEQGAVVVASLVYATGILASEKLAPSLMPPLLSGFVAGLLSPPLGYGQDRLTSSDRRLHSQWSVILKLADKDKPVVQEEVNVPTPAPSTSPSSGPSAATSGIIAGAVLLMVAVSAGVAFLAHRRIQASKRQRRQQNPAEPAVTVPLNPPFRGVQEEGSPCLQENTWHIFQIPGMCSRQEASALPPCVAQESRHGQDGPHELALLNSSRGSSVNEEVVPKTLTPIYRPSGSMLPSTPL</sequence>